<evidence type="ECO:0000313" key="4">
    <source>
        <dbReference type="EMBL" id="NNM72388.1"/>
    </source>
</evidence>
<comment type="caution">
    <text evidence="4">The sequence shown here is derived from an EMBL/GenBank/DDBJ whole genome shotgun (WGS) entry which is preliminary data.</text>
</comment>
<keyword evidence="5" id="KW-1185">Reference proteome</keyword>
<dbReference type="PANTHER" id="PTHR44591">
    <property type="entry name" value="STRESS RESPONSE REGULATOR PROTEIN 1"/>
    <property type="match status" value="1"/>
</dbReference>
<dbReference type="InterPro" id="IPR011006">
    <property type="entry name" value="CheY-like_superfamily"/>
</dbReference>
<dbReference type="Proteomes" id="UP000564885">
    <property type="component" value="Unassembled WGS sequence"/>
</dbReference>
<dbReference type="EMBL" id="JABEPP010000002">
    <property type="protein sequence ID" value="NNM72388.1"/>
    <property type="molecule type" value="Genomic_DNA"/>
</dbReference>
<sequence>MRTEPALRVSGGTLHASPPGASIDLGARTVLVVEDEALIREMIVGELDEAGFIVLEAGSAEEAIEILDRYLVGILFTDIRMPGRMDGWALAEEAHRRNPALKVLYTTGYSEERPRRVPNSLYIAKPYRPSEVIAAIARLAGDS</sequence>
<dbReference type="Pfam" id="PF00072">
    <property type="entry name" value="Response_reg"/>
    <property type="match status" value="1"/>
</dbReference>
<dbReference type="Gene3D" id="3.40.50.2300">
    <property type="match status" value="1"/>
</dbReference>
<reference evidence="4 5" key="1">
    <citation type="submission" date="2020-04" db="EMBL/GenBank/DDBJ databases">
        <title>Enterovirga sp. isolate from soil.</title>
        <authorList>
            <person name="Chea S."/>
            <person name="Kim D.-U."/>
        </authorList>
    </citation>
    <scope>NUCLEOTIDE SEQUENCE [LARGE SCALE GENOMIC DNA]</scope>
    <source>
        <strain evidence="4 5">DB1703</strain>
    </source>
</reference>
<dbReference type="RefSeq" id="WP_171217861.1">
    <property type="nucleotide sequence ID" value="NZ_JABEPP010000002.1"/>
</dbReference>
<feature type="domain" description="Response regulatory" evidence="3">
    <location>
        <begin position="29"/>
        <end position="140"/>
    </location>
</feature>
<accession>A0A849I4U6</accession>
<protein>
    <submittedName>
        <fullName evidence="4">Response regulator</fullName>
    </submittedName>
</protein>
<organism evidence="4 5">
    <name type="scientific">Enterovirga aerilata</name>
    <dbReference type="NCBI Taxonomy" id="2730920"/>
    <lineage>
        <taxon>Bacteria</taxon>
        <taxon>Pseudomonadati</taxon>
        <taxon>Pseudomonadota</taxon>
        <taxon>Alphaproteobacteria</taxon>
        <taxon>Hyphomicrobiales</taxon>
        <taxon>Methylobacteriaceae</taxon>
        <taxon>Enterovirga</taxon>
    </lineage>
</organism>
<dbReference type="InterPro" id="IPR050595">
    <property type="entry name" value="Bact_response_regulator"/>
</dbReference>
<proteinExistence type="predicted"/>
<dbReference type="GO" id="GO:0000160">
    <property type="term" value="P:phosphorelay signal transduction system"/>
    <property type="evidence" value="ECO:0007669"/>
    <property type="project" value="InterPro"/>
</dbReference>
<evidence type="ECO:0000259" key="3">
    <source>
        <dbReference type="PROSITE" id="PS50110"/>
    </source>
</evidence>
<gene>
    <name evidence="4" type="ORF">HJG44_08275</name>
</gene>
<dbReference type="PROSITE" id="PS50110">
    <property type="entry name" value="RESPONSE_REGULATORY"/>
    <property type="match status" value="1"/>
</dbReference>
<evidence type="ECO:0000313" key="5">
    <source>
        <dbReference type="Proteomes" id="UP000564885"/>
    </source>
</evidence>
<feature type="modified residue" description="4-aspartylphosphate" evidence="2">
    <location>
        <position position="78"/>
    </location>
</feature>
<evidence type="ECO:0000256" key="2">
    <source>
        <dbReference type="PROSITE-ProRule" id="PRU00169"/>
    </source>
</evidence>
<dbReference type="AlphaFoldDB" id="A0A849I4U6"/>
<name>A0A849I4U6_9HYPH</name>
<keyword evidence="1 2" id="KW-0597">Phosphoprotein</keyword>
<dbReference type="InterPro" id="IPR001789">
    <property type="entry name" value="Sig_transdc_resp-reg_receiver"/>
</dbReference>
<dbReference type="SMART" id="SM00448">
    <property type="entry name" value="REC"/>
    <property type="match status" value="1"/>
</dbReference>
<dbReference type="PANTHER" id="PTHR44591:SF21">
    <property type="entry name" value="TWO-COMPONENT RESPONSE REGULATOR"/>
    <property type="match status" value="1"/>
</dbReference>
<dbReference type="SUPFAM" id="SSF52172">
    <property type="entry name" value="CheY-like"/>
    <property type="match status" value="1"/>
</dbReference>
<evidence type="ECO:0000256" key="1">
    <source>
        <dbReference type="ARBA" id="ARBA00022553"/>
    </source>
</evidence>